<keyword evidence="1" id="KW-0597">Phosphoprotein</keyword>
<dbReference type="InterPro" id="IPR007146">
    <property type="entry name" value="Sas10/Utp3/C1D"/>
</dbReference>
<dbReference type="AlphaFoldDB" id="A0AAV9XWJ3"/>
<feature type="compositionally biased region" description="Low complexity" evidence="3">
    <location>
        <begin position="58"/>
        <end position="68"/>
    </location>
</feature>
<protein>
    <recommendedName>
        <fullName evidence="4">Sas10 C-terminal domain-containing protein</fullName>
    </recommendedName>
</protein>
<feature type="coiled-coil region" evidence="2">
    <location>
        <begin position="457"/>
        <end position="511"/>
    </location>
</feature>
<feature type="compositionally biased region" description="Basic and acidic residues" evidence="3">
    <location>
        <begin position="104"/>
        <end position="115"/>
    </location>
</feature>
<feature type="region of interest" description="Disordered" evidence="3">
    <location>
        <begin position="1"/>
        <end position="118"/>
    </location>
</feature>
<comment type="caution">
    <text evidence="5">The sequence shown here is derived from an EMBL/GenBank/DDBJ whole genome shotgun (WGS) entry which is preliminary data.</text>
</comment>
<dbReference type="InterPro" id="IPR018972">
    <property type="entry name" value="Sas10_C_dom"/>
</dbReference>
<feature type="compositionally biased region" description="Acidic residues" evidence="3">
    <location>
        <begin position="93"/>
        <end position="103"/>
    </location>
</feature>
<dbReference type="GO" id="GO:0032040">
    <property type="term" value="C:small-subunit processome"/>
    <property type="evidence" value="ECO:0007669"/>
    <property type="project" value="TreeGrafter"/>
</dbReference>
<keyword evidence="6" id="KW-1185">Reference proteome</keyword>
<sequence length="712" mass="82133">MAKKLKDKNSGRAWISISDDEDEEDVKLGKREVEVMEIEDDNFSSEEHESLESDLETGSESVSYSGSESKTELRSSNWGKKKKDFYDGGSSDSESEDDWSDVEMQDKEARSIQESRKKRLNESDFGVSDIISGIDANSKGDNEIDSNKGGIFEESFNLSIEDANDLLEGFSNLTKNDLEKNSLESETLNDQSIELKQDELTSIRSELGPLIESMKDKVKEVKERVQILLDFVNTSEGNSLVTEKGLDYLDSKNTLLLMYIGYLCYYLVLKVSPGVDIKSHPILLRLVTLRTMIEKLKSIDVKLQPQIDRMIKLAEKSLKVDEFLSSAPRLDRFALDEDEIDEYDGENNYKHNKDSGIDLHEDYIKDDESTNYESDSTVNNMNVDDSEYIAPKNIPTEFSDKKISKAEKMMRELERERQRLLKTDIIRQMRSSVSEAPEMVGVEEDISENLPQLERLQKKIQEKIEFEEGNMTRLQRTKKDKRDEKLYKRLMDKVESGVNSLEDLAQFAERAVNLATDSKKNSLSRYLNNASKLSKEIAKSNEIQQGSDKSITEKLLKRMKNKHELNIKNKYKPESFSDLNRDTDFEFQDKLSTDEEYQDNEYLDDVMKFKQEKKLNKISRRNEFNSRNMPNIDDLVDSGSRRASTSEMIKNKGLTRKRKKIEGNARVHNRLKYKKAIKRLKGIQRGTREYENSYSGESTGLKDNIKRSTSFI</sequence>
<evidence type="ECO:0000256" key="1">
    <source>
        <dbReference type="ARBA" id="ARBA00022553"/>
    </source>
</evidence>
<evidence type="ECO:0000313" key="6">
    <source>
        <dbReference type="Proteomes" id="UP001311799"/>
    </source>
</evidence>
<dbReference type="Proteomes" id="UP001311799">
    <property type="component" value="Unassembled WGS sequence"/>
</dbReference>
<evidence type="ECO:0000313" key="5">
    <source>
        <dbReference type="EMBL" id="KAK6587915.1"/>
    </source>
</evidence>
<dbReference type="PANTHER" id="PTHR13237">
    <property type="entry name" value="SOMETHING ABOUT SILENCING PROTEIN 10-RELATED"/>
    <property type="match status" value="1"/>
</dbReference>
<reference evidence="5 6" key="1">
    <citation type="submission" date="2023-10" db="EMBL/GenBank/DDBJ databases">
        <title>Comparative genomics analysis reveals potential genetic determinants of host preference in Cryptosporidium xiaoi.</title>
        <authorList>
            <person name="Xiao L."/>
            <person name="Li J."/>
        </authorList>
    </citation>
    <scope>NUCLEOTIDE SEQUENCE [LARGE SCALE GENOMIC DNA]</scope>
    <source>
        <strain evidence="5 6">52996</strain>
    </source>
</reference>
<evidence type="ECO:0000256" key="3">
    <source>
        <dbReference type="SAM" id="MobiDB-lite"/>
    </source>
</evidence>
<feature type="compositionally biased region" description="Acidic residues" evidence="3">
    <location>
        <begin position="35"/>
        <end position="44"/>
    </location>
</feature>
<proteinExistence type="predicted"/>
<dbReference type="Pfam" id="PF09368">
    <property type="entry name" value="Sas10"/>
    <property type="match status" value="1"/>
</dbReference>
<name>A0AAV9XWJ3_9CRYT</name>
<dbReference type="EMBL" id="JAWDEY010000036">
    <property type="protein sequence ID" value="KAK6587915.1"/>
    <property type="molecule type" value="Genomic_DNA"/>
</dbReference>
<feature type="coiled-coil region" evidence="2">
    <location>
        <begin position="396"/>
        <end position="423"/>
    </location>
</feature>
<evidence type="ECO:0000256" key="2">
    <source>
        <dbReference type="SAM" id="Coils"/>
    </source>
</evidence>
<dbReference type="PANTHER" id="PTHR13237:SF9">
    <property type="entry name" value="NEUROGUIDIN"/>
    <property type="match status" value="1"/>
</dbReference>
<accession>A0AAV9XWJ3</accession>
<dbReference type="GO" id="GO:0000462">
    <property type="term" value="P:maturation of SSU-rRNA from tricistronic rRNA transcript (SSU-rRNA, 5.8S rRNA, LSU-rRNA)"/>
    <property type="evidence" value="ECO:0007669"/>
    <property type="project" value="TreeGrafter"/>
</dbReference>
<gene>
    <name evidence="5" type="ORF">RS030_81432</name>
</gene>
<dbReference type="Pfam" id="PF04000">
    <property type="entry name" value="Sas10_Utp3"/>
    <property type="match status" value="1"/>
</dbReference>
<keyword evidence="2" id="KW-0175">Coiled coil</keyword>
<feature type="region of interest" description="Disordered" evidence="3">
    <location>
        <begin position="687"/>
        <end position="712"/>
    </location>
</feature>
<organism evidence="5 6">
    <name type="scientific">Cryptosporidium xiaoi</name>
    <dbReference type="NCBI Taxonomy" id="659607"/>
    <lineage>
        <taxon>Eukaryota</taxon>
        <taxon>Sar</taxon>
        <taxon>Alveolata</taxon>
        <taxon>Apicomplexa</taxon>
        <taxon>Conoidasida</taxon>
        <taxon>Coccidia</taxon>
        <taxon>Eucoccidiorida</taxon>
        <taxon>Eimeriorina</taxon>
        <taxon>Cryptosporidiidae</taxon>
        <taxon>Cryptosporidium</taxon>
    </lineage>
</organism>
<evidence type="ECO:0000259" key="4">
    <source>
        <dbReference type="Pfam" id="PF09368"/>
    </source>
</evidence>
<feature type="domain" description="Sas10 C-terminal" evidence="4">
    <location>
        <begin position="640"/>
        <end position="710"/>
    </location>
</feature>